<dbReference type="AlphaFoldDB" id="A0A6S6SED4"/>
<sequence length="642" mass="71443">MLRAFIFLLKTIIPLAIIFGGYLLAKHLMATGPEPQKRPPADRTPVVEVQDVKAQDYTVTLDASGIVKARTQSSLVSEVAGRIVEISPNFRPGAYLEKGELLLKLDSTNYMDAIRIAQSNIAANEAALAQLNQEERNTLVSLKLANENLQTAEKNLWLTRKNTNNVQRKAAPISKNTNLIKRNIQLARQTSNLTQKNLQLARNELQLAQRNQALVNKETARIRQLGQRRLIPVSQVDSQEQLSVQQQQAVSQKQQQILQLEQSLVQQQQSIVQQEQQLTQQDQSVVQQDENILGQQQQVLQQQQAVNQQKQTVAGLQGQMATFDSRRNSLKANNDLTRTQLLQQQRNLERTKIYAPYAGRVLEQRVDISQYVSPNAVLGVVYSTDYVEVEIPLPLSQFALLDMPDTFAGADTSPANYPKATFNVPFAGKEQSWEGYVTGTRASLNEQSRQITVVARIDKPFERSEGRTSVLKIGQYLNTTLEARTFKNVFVVPPVAVRQNKDVLQMRDNQVHIAPIEVLWTTEEAIVLTSLDDLSSAPLITTAMGQATEGMKVALPGQKKKRGGPPRGGQKPDGEGKPDNTQQPEGQQGRRAQGENQGDQPSLRDVEPSEQGEQLPADSASNPRSRPDKPAESDTVNINKEE</sequence>
<name>A0A6S6SED4_9GAMM</name>
<dbReference type="SUPFAM" id="SSF111369">
    <property type="entry name" value="HlyD-like secretion proteins"/>
    <property type="match status" value="2"/>
</dbReference>
<evidence type="ECO:0000256" key="1">
    <source>
        <dbReference type="SAM" id="Coils"/>
    </source>
</evidence>
<proteinExistence type="predicted"/>
<feature type="transmembrane region" description="Helical" evidence="3">
    <location>
        <begin position="7"/>
        <end position="25"/>
    </location>
</feature>
<dbReference type="Gene3D" id="1.10.287.470">
    <property type="entry name" value="Helix hairpin bin"/>
    <property type="match status" value="2"/>
</dbReference>
<dbReference type="PANTHER" id="PTHR30469">
    <property type="entry name" value="MULTIDRUG RESISTANCE PROTEIN MDTA"/>
    <property type="match status" value="1"/>
</dbReference>
<evidence type="ECO:0000313" key="4">
    <source>
        <dbReference type="EMBL" id="CAA6803737.1"/>
    </source>
</evidence>
<feature type="region of interest" description="Disordered" evidence="2">
    <location>
        <begin position="550"/>
        <end position="642"/>
    </location>
</feature>
<keyword evidence="3" id="KW-1133">Transmembrane helix</keyword>
<protein>
    <submittedName>
        <fullName evidence="4">Membrane fusion protein of RND family multidrug efflux pump</fullName>
    </submittedName>
</protein>
<keyword evidence="1" id="KW-0175">Coiled coil</keyword>
<dbReference type="GO" id="GO:0015562">
    <property type="term" value="F:efflux transmembrane transporter activity"/>
    <property type="evidence" value="ECO:0007669"/>
    <property type="project" value="TreeGrafter"/>
</dbReference>
<accession>A0A6S6SED4</accession>
<evidence type="ECO:0000256" key="2">
    <source>
        <dbReference type="SAM" id="MobiDB-lite"/>
    </source>
</evidence>
<organism evidence="4">
    <name type="scientific">uncultured Thiotrichaceae bacterium</name>
    <dbReference type="NCBI Taxonomy" id="298394"/>
    <lineage>
        <taxon>Bacteria</taxon>
        <taxon>Pseudomonadati</taxon>
        <taxon>Pseudomonadota</taxon>
        <taxon>Gammaproteobacteria</taxon>
        <taxon>Thiotrichales</taxon>
        <taxon>Thiotrichaceae</taxon>
        <taxon>environmental samples</taxon>
    </lineage>
</organism>
<feature type="coiled-coil region" evidence="1">
    <location>
        <begin position="114"/>
        <end position="152"/>
    </location>
</feature>
<dbReference type="EMBL" id="CACVAV010000064">
    <property type="protein sequence ID" value="CAA6803737.1"/>
    <property type="molecule type" value="Genomic_DNA"/>
</dbReference>
<dbReference type="Gene3D" id="2.40.30.170">
    <property type="match status" value="1"/>
</dbReference>
<feature type="coiled-coil region" evidence="1">
    <location>
        <begin position="191"/>
        <end position="218"/>
    </location>
</feature>
<dbReference type="PANTHER" id="PTHR30469:SF12">
    <property type="entry name" value="MULTIDRUG RESISTANCE PROTEIN MDTA"/>
    <property type="match status" value="1"/>
</dbReference>
<evidence type="ECO:0000256" key="3">
    <source>
        <dbReference type="SAM" id="Phobius"/>
    </source>
</evidence>
<keyword evidence="3" id="KW-0812">Transmembrane</keyword>
<keyword evidence="3" id="KW-0472">Membrane</keyword>
<gene>
    <name evidence="4" type="ORF">HELGO_WM30433</name>
</gene>
<reference evidence="4" key="1">
    <citation type="submission" date="2020-01" db="EMBL/GenBank/DDBJ databases">
        <authorList>
            <person name="Meier V. D."/>
            <person name="Meier V D."/>
        </authorList>
    </citation>
    <scope>NUCLEOTIDE SEQUENCE</scope>
    <source>
        <strain evidence="4">HLG_WM_MAG_08</strain>
    </source>
</reference>
<dbReference type="Gene3D" id="2.40.50.100">
    <property type="match status" value="2"/>
</dbReference>
<dbReference type="GO" id="GO:1990281">
    <property type="term" value="C:efflux pump complex"/>
    <property type="evidence" value="ECO:0007669"/>
    <property type="project" value="TreeGrafter"/>
</dbReference>
<feature type="coiled-coil region" evidence="1">
    <location>
        <begin position="250"/>
        <end position="277"/>
    </location>
</feature>